<keyword evidence="1" id="KW-0175">Coiled coil</keyword>
<sequence length="93" mass="10243">MATEEELRAAQARVAGAQQQLALAAKGWQLLGRSRAAFIGSLRHTGLSYAHAQIKFDDFAEEQRRLYENLTEALQAAQRDYDALQAQADASHG</sequence>
<evidence type="ECO:0000313" key="2">
    <source>
        <dbReference type="EMBL" id="ANN79349.1"/>
    </source>
</evidence>
<reference evidence="2 3" key="1">
    <citation type="submission" date="2016-06" db="EMBL/GenBank/DDBJ databases">
        <title>Complete genome sequences of Bordetella bronchialis and Bordetella flabilis.</title>
        <authorList>
            <person name="LiPuma J.J."/>
            <person name="Spilker T."/>
        </authorList>
    </citation>
    <scope>NUCLEOTIDE SEQUENCE [LARGE SCALE GENOMIC DNA]</scope>
    <source>
        <strain evidence="2 3">AU10664</strain>
    </source>
</reference>
<dbReference type="Proteomes" id="UP000091926">
    <property type="component" value="Chromosome"/>
</dbReference>
<gene>
    <name evidence="2" type="ORF">BAU07_21460</name>
</gene>
<dbReference type="KEGG" id="bfz:BAU07_21460"/>
<accession>A0A193GJA0</accession>
<evidence type="ECO:0000313" key="3">
    <source>
        <dbReference type="Proteomes" id="UP000091926"/>
    </source>
</evidence>
<name>A0A193GJA0_9BORD</name>
<dbReference type="RefSeq" id="WP_066662237.1">
    <property type="nucleotide sequence ID" value="NZ_CBCSCL010000007.1"/>
</dbReference>
<dbReference type="AlphaFoldDB" id="A0A193GJA0"/>
<dbReference type="OrthoDB" id="8637419at2"/>
<dbReference type="EMBL" id="CP016172">
    <property type="protein sequence ID" value="ANN79349.1"/>
    <property type="molecule type" value="Genomic_DNA"/>
</dbReference>
<protein>
    <submittedName>
        <fullName evidence="2">Uncharacterized protein</fullName>
    </submittedName>
</protein>
<proteinExistence type="predicted"/>
<organism evidence="2 3">
    <name type="scientific">Bordetella flabilis</name>
    <dbReference type="NCBI Taxonomy" id="463014"/>
    <lineage>
        <taxon>Bacteria</taxon>
        <taxon>Pseudomonadati</taxon>
        <taxon>Pseudomonadota</taxon>
        <taxon>Betaproteobacteria</taxon>
        <taxon>Burkholderiales</taxon>
        <taxon>Alcaligenaceae</taxon>
        <taxon>Bordetella</taxon>
    </lineage>
</organism>
<feature type="coiled-coil region" evidence="1">
    <location>
        <begin position="60"/>
        <end position="87"/>
    </location>
</feature>
<evidence type="ECO:0000256" key="1">
    <source>
        <dbReference type="SAM" id="Coils"/>
    </source>
</evidence>
<keyword evidence="3" id="KW-1185">Reference proteome</keyword>